<evidence type="ECO:0000256" key="1">
    <source>
        <dbReference type="ARBA" id="ARBA00004123"/>
    </source>
</evidence>
<dbReference type="Proteomes" id="UP000295252">
    <property type="component" value="Unassembled WGS sequence"/>
</dbReference>
<keyword evidence="13" id="KW-1185">Reference proteome</keyword>
<feature type="compositionally biased region" description="Basic and acidic residues" evidence="10">
    <location>
        <begin position="9"/>
        <end position="31"/>
    </location>
</feature>
<feature type="domain" description="Zinc-finger" evidence="11">
    <location>
        <begin position="177"/>
        <end position="272"/>
    </location>
</feature>
<dbReference type="InterPro" id="IPR018866">
    <property type="entry name" value="Znf-4CXXC_R1"/>
</dbReference>
<evidence type="ECO:0000313" key="13">
    <source>
        <dbReference type="Proteomes" id="UP000295252"/>
    </source>
</evidence>
<dbReference type="PhylomeDB" id="A0A068VC33"/>
<dbReference type="AlphaFoldDB" id="A0A068VC33"/>
<evidence type="ECO:0000259" key="11">
    <source>
        <dbReference type="Pfam" id="PF10497"/>
    </source>
</evidence>
<dbReference type="GO" id="GO:0005634">
    <property type="term" value="C:nucleus"/>
    <property type="evidence" value="ECO:0007669"/>
    <property type="project" value="UniProtKB-SubCell"/>
</dbReference>
<evidence type="ECO:0000256" key="9">
    <source>
        <dbReference type="ARBA" id="ARBA00023242"/>
    </source>
</evidence>
<dbReference type="OMA" id="CNKCELL"/>
<evidence type="ECO:0000256" key="5">
    <source>
        <dbReference type="ARBA" id="ARBA00022553"/>
    </source>
</evidence>
<dbReference type="PANTHER" id="PTHR31169">
    <property type="entry name" value="OS05G0300700 PROTEIN"/>
    <property type="match status" value="1"/>
</dbReference>
<dbReference type="PANTHER" id="PTHR31169:SF33">
    <property type="entry name" value="CELL DIVISION CYCLE-ASSOCIATED 7-LIKE PROTEIN"/>
    <property type="match status" value="1"/>
</dbReference>
<feature type="region of interest" description="Disordered" evidence="10">
    <location>
        <begin position="300"/>
        <end position="350"/>
    </location>
</feature>
<keyword evidence="3" id="KW-0963">Cytoplasm</keyword>
<dbReference type="EMBL" id="HG739318">
    <property type="protein sequence ID" value="CDP18410.1"/>
    <property type="molecule type" value="Genomic_DNA"/>
</dbReference>
<dbReference type="InParanoid" id="A0A068VC33"/>
<dbReference type="OrthoDB" id="298344at2759"/>
<dbReference type="GO" id="GO:0006355">
    <property type="term" value="P:regulation of DNA-templated transcription"/>
    <property type="evidence" value="ECO:0007669"/>
    <property type="project" value="InterPro"/>
</dbReference>
<sequence>MVSTRSGGRRTETPKSDGGKQEKGSDFPVKDKPKRKGSSSSPEVQVAVAVDYEEKRAQRMKENMERMKMLGILDLSKNLQKPDKPITHKKLRASPSLPALHDPPRRSSRLKTMTPVNYFENRTPKKDKGMKNVEIHIEKGSNPEVYTKEHEKLLGDSKSAWTLCVDGYDQEGQRIYDPFWGKSCHQCRQKTLGHRTKCSKCKSVSGQFCGDCLYMRYGENVMEVNDNPDWICPVCRGICNCSRCRRVKGWEPTGQIYKKVTQLGFKSVAHYLIQTCRSENKTKGPISRVPVSPDVSLASADKKNEFSDAISMPIPDGNKRDTEDKDRQLHSDDEYMADDSNDDFVNANSE</sequence>
<keyword evidence="9" id="KW-0539">Nucleus</keyword>
<dbReference type="InterPro" id="IPR040221">
    <property type="entry name" value="CDCA7/CDA7L"/>
</dbReference>
<keyword evidence="6" id="KW-0832">Ubl conjugation</keyword>
<reference evidence="13" key="1">
    <citation type="journal article" date="2014" name="Science">
        <title>The coffee genome provides insight into the convergent evolution of caffeine biosynthesis.</title>
        <authorList>
            <person name="Denoeud F."/>
            <person name="Carretero-Paulet L."/>
            <person name="Dereeper A."/>
            <person name="Droc G."/>
            <person name="Guyot R."/>
            <person name="Pietrella M."/>
            <person name="Zheng C."/>
            <person name="Alberti A."/>
            <person name="Anthony F."/>
            <person name="Aprea G."/>
            <person name="Aury J.M."/>
            <person name="Bento P."/>
            <person name="Bernard M."/>
            <person name="Bocs S."/>
            <person name="Campa C."/>
            <person name="Cenci A."/>
            <person name="Combes M.C."/>
            <person name="Crouzillat D."/>
            <person name="Da Silva C."/>
            <person name="Daddiego L."/>
            <person name="De Bellis F."/>
            <person name="Dussert S."/>
            <person name="Garsmeur O."/>
            <person name="Gayraud T."/>
            <person name="Guignon V."/>
            <person name="Jahn K."/>
            <person name="Jamilloux V."/>
            <person name="Joet T."/>
            <person name="Labadie K."/>
            <person name="Lan T."/>
            <person name="Leclercq J."/>
            <person name="Lepelley M."/>
            <person name="Leroy T."/>
            <person name="Li L.T."/>
            <person name="Librado P."/>
            <person name="Lopez L."/>
            <person name="Munoz A."/>
            <person name="Noel B."/>
            <person name="Pallavicini A."/>
            <person name="Perrotta G."/>
            <person name="Poncet V."/>
            <person name="Pot D."/>
            <person name="Priyono X."/>
            <person name="Rigoreau M."/>
            <person name="Rouard M."/>
            <person name="Rozas J."/>
            <person name="Tranchant-Dubreuil C."/>
            <person name="VanBuren R."/>
            <person name="Zhang Q."/>
            <person name="Andrade A.C."/>
            <person name="Argout X."/>
            <person name="Bertrand B."/>
            <person name="de Kochko A."/>
            <person name="Graziosi G."/>
            <person name="Henry R.J."/>
            <person name="Jayarama X."/>
            <person name="Ming R."/>
            <person name="Nagai C."/>
            <person name="Rounsley S."/>
            <person name="Sankoff D."/>
            <person name="Giuliano G."/>
            <person name="Albert V.A."/>
            <person name="Wincker P."/>
            <person name="Lashermes P."/>
        </authorList>
    </citation>
    <scope>NUCLEOTIDE SEQUENCE [LARGE SCALE GENOMIC DNA]</scope>
    <source>
        <strain evidence="13">cv. DH200-94</strain>
    </source>
</reference>
<evidence type="ECO:0000256" key="7">
    <source>
        <dbReference type="ARBA" id="ARBA00023015"/>
    </source>
</evidence>
<evidence type="ECO:0000256" key="2">
    <source>
        <dbReference type="ARBA" id="ARBA00004496"/>
    </source>
</evidence>
<dbReference type="Pfam" id="PF10497">
    <property type="entry name" value="zf-4CXXC_R1"/>
    <property type="match status" value="1"/>
</dbReference>
<protein>
    <submittedName>
        <fullName evidence="12">DH200=94 genomic scaffold, scaffold_234</fullName>
    </submittedName>
</protein>
<evidence type="ECO:0000256" key="8">
    <source>
        <dbReference type="ARBA" id="ARBA00023163"/>
    </source>
</evidence>
<evidence type="ECO:0000256" key="10">
    <source>
        <dbReference type="SAM" id="MobiDB-lite"/>
    </source>
</evidence>
<comment type="subcellular location">
    <subcellularLocation>
        <location evidence="2">Cytoplasm</location>
    </subcellularLocation>
    <subcellularLocation>
        <location evidence="1">Nucleus</location>
    </subcellularLocation>
</comment>
<evidence type="ECO:0000313" key="12">
    <source>
        <dbReference type="EMBL" id="CDP18410.1"/>
    </source>
</evidence>
<organism evidence="12 13">
    <name type="scientific">Coffea canephora</name>
    <name type="common">Robusta coffee</name>
    <dbReference type="NCBI Taxonomy" id="49390"/>
    <lineage>
        <taxon>Eukaryota</taxon>
        <taxon>Viridiplantae</taxon>
        <taxon>Streptophyta</taxon>
        <taxon>Embryophyta</taxon>
        <taxon>Tracheophyta</taxon>
        <taxon>Spermatophyta</taxon>
        <taxon>Magnoliopsida</taxon>
        <taxon>eudicotyledons</taxon>
        <taxon>Gunneridae</taxon>
        <taxon>Pentapetalae</taxon>
        <taxon>asterids</taxon>
        <taxon>lamiids</taxon>
        <taxon>Gentianales</taxon>
        <taxon>Rubiaceae</taxon>
        <taxon>Ixoroideae</taxon>
        <taxon>Gardenieae complex</taxon>
        <taxon>Bertiereae - Coffeeae clade</taxon>
        <taxon>Coffeeae</taxon>
        <taxon>Coffea</taxon>
    </lineage>
</organism>
<evidence type="ECO:0000256" key="4">
    <source>
        <dbReference type="ARBA" id="ARBA00022499"/>
    </source>
</evidence>
<proteinExistence type="predicted"/>
<accession>A0A068VC33</accession>
<name>A0A068VC33_COFCA</name>
<keyword evidence="7" id="KW-0805">Transcription regulation</keyword>
<dbReference type="Gramene" id="CDP18410">
    <property type="protein sequence ID" value="CDP18410"/>
    <property type="gene ID" value="GSCOC_T00007271001"/>
</dbReference>
<keyword evidence="5" id="KW-0597">Phosphoprotein</keyword>
<gene>
    <name evidence="12" type="ORF">GSCOC_T00007271001</name>
</gene>
<evidence type="ECO:0000256" key="3">
    <source>
        <dbReference type="ARBA" id="ARBA00022490"/>
    </source>
</evidence>
<dbReference type="GO" id="GO:0005737">
    <property type="term" value="C:cytoplasm"/>
    <property type="evidence" value="ECO:0007669"/>
    <property type="project" value="UniProtKB-SubCell"/>
</dbReference>
<dbReference type="STRING" id="49390.A0A068VC33"/>
<evidence type="ECO:0000256" key="6">
    <source>
        <dbReference type="ARBA" id="ARBA00022843"/>
    </source>
</evidence>
<keyword evidence="4" id="KW-1017">Isopeptide bond</keyword>
<feature type="region of interest" description="Disordered" evidence="10">
    <location>
        <begin position="1"/>
        <end position="45"/>
    </location>
</feature>
<keyword evidence="8" id="KW-0804">Transcription</keyword>
<feature type="compositionally biased region" description="Basic and acidic residues" evidence="10">
    <location>
        <begin position="317"/>
        <end position="333"/>
    </location>
</feature>